<protein>
    <recommendedName>
        <fullName evidence="6">Protein kinase domain-containing protein</fullName>
    </recommendedName>
</protein>
<dbReference type="AlphaFoldDB" id="V7BZ63"/>
<keyword evidence="2" id="KW-0723">Serine/threonine-protein kinase</keyword>
<dbReference type="PROSITE" id="PS50011">
    <property type="entry name" value="PROTEIN_KINASE_DOM"/>
    <property type="match status" value="1"/>
</dbReference>
<dbReference type="GO" id="GO:0005886">
    <property type="term" value="C:plasma membrane"/>
    <property type="evidence" value="ECO:0007669"/>
    <property type="project" value="UniProtKB-SubCell"/>
</dbReference>
<dbReference type="GO" id="GO:0004674">
    <property type="term" value="F:protein serine/threonine kinase activity"/>
    <property type="evidence" value="ECO:0007669"/>
    <property type="project" value="UniProtKB-KW"/>
</dbReference>
<evidence type="ECO:0000256" key="5">
    <source>
        <dbReference type="SAM" id="MobiDB-lite"/>
    </source>
</evidence>
<keyword evidence="2" id="KW-0418">Kinase</keyword>
<dbReference type="SMR" id="V7BZ63"/>
<dbReference type="InterPro" id="IPR011009">
    <property type="entry name" value="Kinase-like_dom_sf"/>
</dbReference>
<dbReference type="STRING" id="3885.V7BZ63"/>
<dbReference type="Gene3D" id="1.10.510.10">
    <property type="entry name" value="Transferase(Phosphotransferase) domain 1"/>
    <property type="match status" value="1"/>
</dbReference>
<proteinExistence type="predicted"/>
<dbReference type="GO" id="GO:0005524">
    <property type="term" value="F:ATP binding"/>
    <property type="evidence" value="ECO:0007669"/>
    <property type="project" value="InterPro"/>
</dbReference>
<evidence type="ECO:0000256" key="2">
    <source>
        <dbReference type="ARBA" id="ARBA00022527"/>
    </source>
</evidence>
<dbReference type="PANTHER" id="PTHR47985:SF44">
    <property type="entry name" value="SERINE_THREONINE-PROTEIN KINASE PBS1"/>
    <property type="match status" value="1"/>
</dbReference>
<keyword evidence="4" id="KW-0449">Lipoprotein</keyword>
<keyword evidence="8" id="KW-1185">Reference proteome</keyword>
<organism evidence="7 8">
    <name type="scientific">Phaseolus vulgaris</name>
    <name type="common">Kidney bean</name>
    <name type="synonym">French bean</name>
    <dbReference type="NCBI Taxonomy" id="3885"/>
    <lineage>
        <taxon>Eukaryota</taxon>
        <taxon>Viridiplantae</taxon>
        <taxon>Streptophyta</taxon>
        <taxon>Embryophyta</taxon>
        <taxon>Tracheophyta</taxon>
        <taxon>Spermatophyta</taxon>
        <taxon>Magnoliopsida</taxon>
        <taxon>eudicotyledons</taxon>
        <taxon>Gunneridae</taxon>
        <taxon>Pentapetalae</taxon>
        <taxon>rosids</taxon>
        <taxon>fabids</taxon>
        <taxon>Fabales</taxon>
        <taxon>Fabaceae</taxon>
        <taxon>Papilionoideae</taxon>
        <taxon>50 kb inversion clade</taxon>
        <taxon>NPAAA clade</taxon>
        <taxon>indigoferoid/millettioid clade</taxon>
        <taxon>Phaseoleae</taxon>
        <taxon>Phaseolus</taxon>
    </lineage>
</organism>
<dbReference type="InterPro" id="IPR000719">
    <property type="entry name" value="Prot_kinase_dom"/>
</dbReference>
<keyword evidence="2" id="KW-0808">Transferase</keyword>
<accession>V7BZ63</accession>
<keyword evidence="3" id="KW-0472">Membrane</keyword>
<evidence type="ECO:0000256" key="4">
    <source>
        <dbReference type="ARBA" id="ARBA00023288"/>
    </source>
</evidence>
<gene>
    <name evidence="7" type="ORF">PHAVU_004G027200g</name>
</gene>
<reference evidence="8" key="1">
    <citation type="journal article" date="2014" name="Nat. Genet.">
        <title>A reference genome for common bean and genome-wide analysis of dual domestications.</title>
        <authorList>
            <person name="Schmutz J."/>
            <person name="McClean P.E."/>
            <person name="Mamidi S."/>
            <person name="Wu G.A."/>
            <person name="Cannon S.B."/>
            <person name="Grimwood J."/>
            <person name="Jenkins J."/>
            <person name="Shu S."/>
            <person name="Song Q."/>
            <person name="Chavarro C."/>
            <person name="Torres-Torres M."/>
            <person name="Geffroy V."/>
            <person name="Moghaddam S.M."/>
            <person name="Gao D."/>
            <person name="Abernathy B."/>
            <person name="Barry K."/>
            <person name="Blair M."/>
            <person name="Brick M.A."/>
            <person name="Chovatia M."/>
            <person name="Gepts P."/>
            <person name="Goodstein D.M."/>
            <person name="Gonzales M."/>
            <person name="Hellsten U."/>
            <person name="Hyten D.L."/>
            <person name="Jia G."/>
            <person name="Kelly J.D."/>
            <person name="Kudrna D."/>
            <person name="Lee R."/>
            <person name="Richard M.M."/>
            <person name="Miklas P.N."/>
            <person name="Osorno J.M."/>
            <person name="Rodrigues J."/>
            <person name="Thareau V."/>
            <person name="Urrea C.A."/>
            <person name="Wang M."/>
            <person name="Yu Y."/>
            <person name="Zhang M."/>
            <person name="Wing R.A."/>
            <person name="Cregan P.B."/>
            <person name="Rokhsar D.S."/>
            <person name="Jackson S.A."/>
        </authorList>
    </citation>
    <scope>NUCLEOTIDE SEQUENCE [LARGE SCALE GENOMIC DNA]</scope>
    <source>
        <strain evidence="8">cv. G19833</strain>
    </source>
</reference>
<name>V7BZ63_PHAVU</name>
<evidence type="ECO:0000313" key="8">
    <source>
        <dbReference type="Proteomes" id="UP000000226"/>
    </source>
</evidence>
<dbReference type="Gramene" id="ESW23207">
    <property type="protein sequence ID" value="ESW23207"/>
    <property type="gene ID" value="PHAVU_004G027200g"/>
</dbReference>
<dbReference type="EMBL" id="CM002291">
    <property type="protein sequence ID" value="ESW23207.1"/>
    <property type="molecule type" value="Genomic_DNA"/>
</dbReference>
<dbReference type="OrthoDB" id="1741172at2759"/>
<dbReference type="PANTHER" id="PTHR47985">
    <property type="entry name" value="OS07G0668900 PROTEIN"/>
    <property type="match status" value="1"/>
</dbReference>
<evidence type="ECO:0000259" key="6">
    <source>
        <dbReference type="PROSITE" id="PS50011"/>
    </source>
</evidence>
<evidence type="ECO:0000256" key="3">
    <source>
        <dbReference type="ARBA" id="ARBA00023136"/>
    </source>
</evidence>
<dbReference type="FunFam" id="1.10.510.10:FF:000095">
    <property type="entry name" value="protein STRUBBELIG-RECEPTOR FAMILY 8"/>
    <property type="match status" value="1"/>
</dbReference>
<feature type="domain" description="Protein kinase" evidence="6">
    <location>
        <begin position="1"/>
        <end position="180"/>
    </location>
</feature>
<dbReference type="SUPFAM" id="SSF56112">
    <property type="entry name" value="Protein kinase-like (PK-like)"/>
    <property type="match status" value="1"/>
</dbReference>
<sequence length="257" mass="28914">MKIAIGAANGMSFLHEEASRPLLFRDFKTSSILLDKDYNTKLWDFGLAKDAPVGHEIHETTKVVGSKGYEAPEYMMTGHLTSKSNVYSFGLVLLELLTGRRAIDQTMPTEEQNLIDWLRPRLRNRANFHYLMDPKLEGQYPTKFAHKTMRLAIHCLRLDPKARPLMSEVVRELKCLHDDMVGASTSSPSASLGRIHIGPFNHLGACKYDLGIGSSSNFRRCFQHFPQCQDYPLPLPPSPPNPIVTSSSNPKLELHPT</sequence>
<comment type="subcellular location">
    <subcellularLocation>
        <location evidence="1">Cell membrane</location>
        <topology evidence="1">Lipid-anchor</topology>
    </subcellularLocation>
</comment>
<dbReference type="Pfam" id="PF00069">
    <property type="entry name" value="Pkinase"/>
    <property type="match status" value="1"/>
</dbReference>
<dbReference type="Proteomes" id="UP000000226">
    <property type="component" value="Chromosome 4"/>
</dbReference>
<evidence type="ECO:0000313" key="7">
    <source>
        <dbReference type="EMBL" id="ESW23207.1"/>
    </source>
</evidence>
<evidence type="ECO:0000256" key="1">
    <source>
        <dbReference type="ARBA" id="ARBA00004193"/>
    </source>
</evidence>
<dbReference type="eggNOG" id="KOG1187">
    <property type="taxonomic scope" value="Eukaryota"/>
</dbReference>
<feature type="region of interest" description="Disordered" evidence="5">
    <location>
        <begin position="236"/>
        <end position="257"/>
    </location>
</feature>
<dbReference type="OMA" id="MANNHER"/>